<comment type="caution">
    <text evidence="7">The sequence shown here is derived from an EMBL/GenBank/DDBJ whole genome shotgun (WGS) entry which is preliminary data.</text>
</comment>
<evidence type="ECO:0000256" key="1">
    <source>
        <dbReference type="ARBA" id="ARBA00004370"/>
    </source>
</evidence>
<evidence type="ECO:0000313" key="8">
    <source>
        <dbReference type="Proteomes" id="UP001196413"/>
    </source>
</evidence>
<dbReference type="GO" id="GO:0004930">
    <property type="term" value="F:G protein-coupled receptor activity"/>
    <property type="evidence" value="ECO:0007669"/>
    <property type="project" value="InterPro"/>
</dbReference>
<organism evidence="7 8">
    <name type="scientific">Parelaphostrongylus tenuis</name>
    <name type="common">Meningeal worm</name>
    <dbReference type="NCBI Taxonomy" id="148309"/>
    <lineage>
        <taxon>Eukaryota</taxon>
        <taxon>Metazoa</taxon>
        <taxon>Ecdysozoa</taxon>
        <taxon>Nematoda</taxon>
        <taxon>Chromadorea</taxon>
        <taxon>Rhabditida</taxon>
        <taxon>Rhabditina</taxon>
        <taxon>Rhabditomorpha</taxon>
        <taxon>Strongyloidea</taxon>
        <taxon>Metastrongylidae</taxon>
        <taxon>Parelaphostrongylus</taxon>
    </lineage>
</organism>
<keyword evidence="8" id="KW-1185">Reference proteome</keyword>
<dbReference type="InterPro" id="IPR017452">
    <property type="entry name" value="GPCR_Rhodpsn_7TM"/>
</dbReference>
<feature type="transmembrane region" description="Helical" evidence="5">
    <location>
        <begin position="84"/>
        <end position="109"/>
    </location>
</feature>
<dbReference type="InterPro" id="IPR052322">
    <property type="entry name" value="Mito_rRNA_Mtase_NSUN4"/>
</dbReference>
<dbReference type="CDD" id="cd00637">
    <property type="entry name" value="7tm_classA_rhodopsin-like"/>
    <property type="match status" value="1"/>
</dbReference>
<gene>
    <name evidence="7" type="ORF">KIN20_016402</name>
</gene>
<feature type="transmembrane region" description="Helical" evidence="5">
    <location>
        <begin position="181"/>
        <end position="199"/>
    </location>
</feature>
<name>A0AAD5QPR6_PARTN</name>
<dbReference type="InterPro" id="IPR000276">
    <property type="entry name" value="GPCR_Rhodpsn"/>
</dbReference>
<evidence type="ECO:0000256" key="2">
    <source>
        <dbReference type="ARBA" id="ARBA00022692"/>
    </source>
</evidence>
<feature type="transmembrane region" description="Helical" evidence="5">
    <location>
        <begin position="129"/>
        <end position="149"/>
    </location>
</feature>
<feature type="transmembrane region" description="Helical" evidence="5">
    <location>
        <begin position="45"/>
        <end position="72"/>
    </location>
</feature>
<dbReference type="Gene3D" id="1.20.1070.10">
    <property type="entry name" value="Rhodopsin 7-helix transmembrane proteins"/>
    <property type="match status" value="1"/>
</dbReference>
<feature type="transmembrane region" description="Helical" evidence="5">
    <location>
        <begin position="256"/>
        <end position="278"/>
    </location>
</feature>
<dbReference type="PRINTS" id="PR00237">
    <property type="entry name" value="GPCRRHODOPSN"/>
</dbReference>
<comment type="subcellular location">
    <subcellularLocation>
        <location evidence="1">Membrane</location>
    </subcellularLocation>
</comment>
<evidence type="ECO:0000256" key="3">
    <source>
        <dbReference type="ARBA" id="ARBA00022989"/>
    </source>
</evidence>
<dbReference type="EMBL" id="JAHQIW010003295">
    <property type="protein sequence ID" value="KAJ1358092.1"/>
    <property type="molecule type" value="Genomic_DNA"/>
</dbReference>
<accession>A0AAD5QPR6</accession>
<dbReference type="PROSITE" id="PS50262">
    <property type="entry name" value="G_PROTEIN_RECEP_F1_2"/>
    <property type="match status" value="1"/>
</dbReference>
<dbReference type="Pfam" id="PF10316">
    <property type="entry name" value="7TM_GPCR_Srbc"/>
    <property type="match status" value="1"/>
</dbReference>
<dbReference type="PANTHER" id="PTHR46955">
    <property type="entry name" value="PROTEIN CBG01349-RELATED"/>
    <property type="match status" value="1"/>
</dbReference>
<protein>
    <recommendedName>
        <fullName evidence="6">G-protein coupled receptors family 1 profile domain-containing protein</fullName>
    </recommendedName>
</protein>
<keyword evidence="4 5" id="KW-0472">Membrane</keyword>
<dbReference type="AlphaFoldDB" id="A0AAD5QPR6"/>
<feature type="transmembrane region" description="Helical" evidence="5">
    <location>
        <begin position="223"/>
        <end position="244"/>
    </location>
</feature>
<evidence type="ECO:0000256" key="4">
    <source>
        <dbReference type="ARBA" id="ARBA00023136"/>
    </source>
</evidence>
<sequence length="320" mass="35602">MVSNTVSLVVDIFLLVICILQILANFLVLFVWFTTNKLYRNENLILLISLAFIDFIYAVLQFPYLIILITGIKPDDVPLDYNPWVIVHLGGPSAALMKAGCTITVAIALDRAVALSFPVRYYRRQKSACWSIGAFVLALVLTFIDWLILQLTVPIKPAPGCASFGCFTTKAFRAYWGLSNMVVNLIACLLTVVVIYQLFKKSKAVADLERENRSKIDRNVNRVAYYILIVSAAIGVVPGCLNGVTTIIELSILSEISFFVGTSATLSGLSHAFIFGIAHRDIKYAIMKRIFKLDVVSPPRRTEVTSRRAPSSCQNNIQIR</sequence>
<evidence type="ECO:0000256" key="5">
    <source>
        <dbReference type="SAM" id="Phobius"/>
    </source>
</evidence>
<evidence type="ECO:0000313" key="7">
    <source>
        <dbReference type="EMBL" id="KAJ1358092.1"/>
    </source>
</evidence>
<evidence type="ECO:0000259" key="6">
    <source>
        <dbReference type="PROSITE" id="PS50262"/>
    </source>
</evidence>
<proteinExistence type="predicted"/>
<dbReference type="SUPFAM" id="SSF81321">
    <property type="entry name" value="Family A G protein-coupled receptor-like"/>
    <property type="match status" value="1"/>
</dbReference>
<dbReference type="SMART" id="SM01381">
    <property type="entry name" value="7TM_GPCR_Srsx"/>
    <property type="match status" value="1"/>
</dbReference>
<dbReference type="InterPro" id="IPR019420">
    <property type="entry name" value="7TM_GPCR_serpentine_rcpt_Srbc"/>
</dbReference>
<reference evidence="7" key="1">
    <citation type="submission" date="2021-06" db="EMBL/GenBank/DDBJ databases">
        <title>Parelaphostrongylus tenuis whole genome reference sequence.</title>
        <authorList>
            <person name="Garwood T.J."/>
            <person name="Larsen P.A."/>
            <person name="Fountain-Jones N.M."/>
            <person name="Garbe J.R."/>
            <person name="Macchietto M.G."/>
            <person name="Kania S.A."/>
            <person name="Gerhold R.W."/>
            <person name="Richards J.E."/>
            <person name="Wolf T.M."/>
        </authorList>
    </citation>
    <scope>NUCLEOTIDE SEQUENCE</scope>
    <source>
        <strain evidence="7">MNPRO001-30</strain>
        <tissue evidence="7">Meninges</tissue>
    </source>
</reference>
<feature type="transmembrane region" description="Helical" evidence="5">
    <location>
        <begin position="12"/>
        <end position="33"/>
    </location>
</feature>
<keyword evidence="3 5" id="KW-1133">Transmembrane helix</keyword>
<dbReference type="Proteomes" id="UP001196413">
    <property type="component" value="Unassembled WGS sequence"/>
</dbReference>
<feature type="domain" description="G-protein coupled receptors family 1 profile" evidence="6">
    <location>
        <begin position="24"/>
        <end position="230"/>
    </location>
</feature>
<keyword evidence="2 5" id="KW-0812">Transmembrane</keyword>
<dbReference type="GO" id="GO:0016020">
    <property type="term" value="C:membrane"/>
    <property type="evidence" value="ECO:0007669"/>
    <property type="project" value="UniProtKB-SubCell"/>
</dbReference>
<dbReference type="PANTHER" id="PTHR46955:SF3">
    <property type="entry name" value="G_PROTEIN_RECEP_F1_2 DOMAIN-CONTAINING PROTEIN"/>
    <property type="match status" value="1"/>
</dbReference>